<proteinExistence type="predicted"/>
<evidence type="ECO:0000313" key="2">
    <source>
        <dbReference type="Proteomes" id="UP000838756"/>
    </source>
</evidence>
<dbReference type="EMBL" id="CAKXAJ010004672">
    <property type="protein sequence ID" value="CAH2208852.1"/>
    <property type="molecule type" value="Genomic_DNA"/>
</dbReference>
<protein>
    <submittedName>
        <fullName evidence="1">Jg24467 protein</fullName>
    </submittedName>
</protein>
<gene>
    <name evidence="1" type="primary">jg24467</name>
    <name evidence="1" type="ORF">PAEG_LOCUS1351</name>
</gene>
<dbReference type="AlphaFoldDB" id="A0A8S4QE01"/>
<sequence length="83" mass="9544">MLGVSLNDQIRNAEINRRARVTVIAQRCEAKVAMAGALSWENRWRSWCWNGKRSDIWPPTRGTHDIKGFAVSLWKQATQDGEF</sequence>
<organism evidence="1 2">
    <name type="scientific">Pararge aegeria aegeria</name>
    <dbReference type="NCBI Taxonomy" id="348720"/>
    <lineage>
        <taxon>Eukaryota</taxon>
        <taxon>Metazoa</taxon>
        <taxon>Ecdysozoa</taxon>
        <taxon>Arthropoda</taxon>
        <taxon>Hexapoda</taxon>
        <taxon>Insecta</taxon>
        <taxon>Pterygota</taxon>
        <taxon>Neoptera</taxon>
        <taxon>Endopterygota</taxon>
        <taxon>Lepidoptera</taxon>
        <taxon>Glossata</taxon>
        <taxon>Ditrysia</taxon>
        <taxon>Papilionoidea</taxon>
        <taxon>Nymphalidae</taxon>
        <taxon>Satyrinae</taxon>
        <taxon>Satyrini</taxon>
        <taxon>Parargina</taxon>
        <taxon>Pararge</taxon>
    </lineage>
</organism>
<evidence type="ECO:0000313" key="1">
    <source>
        <dbReference type="EMBL" id="CAH2208852.1"/>
    </source>
</evidence>
<dbReference type="Proteomes" id="UP000838756">
    <property type="component" value="Unassembled WGS sequence"/>
</dbReference>
<keyword evidence="2" id="KW-1185">Reference proteome</keyword>
<reference evidence="1" key="1">
    <citation type="submission" date="2022-03" db="EMBL/GenBank/DDBJ databases">
        <authorList>
            <person name="Lindestad O."/>
        </authorList>
    </citation>
    <scope>NUCLEOTIDE SEQUENCE</scope>
</reference>
<dbReference type="OrthoDB" id="7554647at2759"/>
<accession>A0A8S4QE01</accession>
<name>A0A8S4QE01_9NEOP</name>
<comment type="caution">
    <text evidence="1">The sequence shown here is derived from an EMBL/GenBank/DDBJ whole genome shotgun (WGS) entry which is preliminary data.</text>
</comment>